<dbReference type="Proteomes" id="UP000824533">
    <property type="component" value="Linkage Group LG16"/>
</dbReference>
<name>A0ACC1CUH8_9NEOP</name>
<gene>
    <name evidence="1" type="ORF">K1T71_009416</name>
</gene>
<proteinExistence type="predicted"/>
<sequence length="470" mass="52171">MARPMDVIVIGCGAAGIAAIRKLHDAGLKVLGLEAADRIGGRICTVDYGDSTLDTGAAWCHGEKDNIVFELAEPLGLLGRPEPHTNVYVLSNGELADTDQTQEIIGIVEDVVYDADKNNTKSISECVRTALSTNDALRKEPKLSEFIVNVYERMNHVGGQDDPKTGKSLKGLDECWPCEGEFLLNWKGRGYKTILDVLLNKYPDPTKQIPAQILLNKEVKSIIWDAASLGEATDPIVQVECEDSSVYTAKSVIVTMSVGVLKERHESLFDPPLPAEKVTSIDNLQLCTVDKIYIEFGKPWWPQPSFKLIIFWRDEEKNKLSEEDKWITEIFALETVAHQPNVLLAWIYGKGAQAMEQASLDAVKAGVDKMLEVFRKKFDVSPVKNVLRTQWSSNPLTRCSYAYRSVLNEENGGSAIQLSGPLYNKTNFPLVCLAGEATSHHRHTAVHGAVESGFREAERLIKSFEEFGYE</sequence>
<evidence type="ECO:0000313" key="2">
    <source>
        <dbReference type="Proteomes" id="UP000824533"/>
    </source>
</evidence>
<protein>
    <submittedName>
        <fullName evidence="1">Uncharacterized protein</fullName>
    </submittedName>
</protein>
<accession>A0ACC1CUH8</accession>
<reference evidence="1 2" key="1">
    <citation type="journal article" date="2021" name="Front. Genet.">
        <title>Chromosome-Level Genome Assembly Reveals Significant Gene Expansion in the Toll and IMD Signaling Pathways of Dendrolimus kikuchii.</title>
        <authorList>
            <person name="Zhou J."/>
            <person name="Wu P."/>
            <person name="Xiong Z."/>
            <person name="Liu N."/>
            <person name="Zhao N."/>
            <person name="Ji M."/>
            <person name="Qiu Y."/>
            <person name="Yang B."/>
        </authorList>
    </citation>
    <scope>NUCLEOTIDE SEQUENCE [LARGE SCALE GENOMIC DNA]</scope>
    <source>
        <strain evidence="1">Ann1</strain>
    </source>
</reference>
<dbReference type="EMBL" id="CM034402">
    <property type="protein sequence ID" value="KAJ0175275.1"/>
    <property type="molecule type" value="Genomic_DNA"/>
</dbReference>
<keyword evidence="2" id="KW-1185">Reference proteome</keyword>
<evidence type="ECO:0000313" key="1">
    <source>
        <dbReference type="EMBL" id="KAJ0175275.1"/>
    </source>
</evidence>
<organism evidence="1 2">
    <name type="scientific">Dendrolimus kikuchii</name>
    <dbReference type="NCBI Taxonomy" id="765133"/>
    <lineage>
        <taxon>Eukaryota</taxon>
        <taxon>Metazoa</taxon>
        <taxon>Ecdysozoa</taxon>
        <taxon>Arthropoda</taxon>
        <taxon>Hexapoda</taxon>
        <taxon>Insecta</taxon>
        <taxon>Pterygota</taxon>
        <taxon>Neoptera</taxon>
        <taxon>Endopterygota</taxon>
        <taxon>Lepidoptera</taxon>
        <taxon>Glossata</taxon>
        <taxon>Ditrysia</taxon>
        <taxon>Bombycoidea</taxon>
        <taxon>Lasiocampidae</taxon>
        <taxon>Dendrolimus</taxon>
    </lineage>
</organism>
<comment type="caution">
    <text evidence="1">The sequence shown here is derived from an EMBL/GenBank/DDBJ whole genome shotgun (WGS) entry which is preliminary data.</text>
</comment>